<comment type="similarity">
    <text evidence="3 9">Belongs to the BCKDHA family.</text>
</comment>
<dbReference type="SUPFAM" id="SSF52518">
    <property type="entry name" value="Thiamin diphosphate-binding fold (THDP-binding)"/>
    <property type="match status" value="1"/>
</dbReference>
<comment type="subcellular location">
    <subcellularLocation>
        <location evidence="2">Mitochondrion matrix</location>
    </subcellularLocation>
</comment>
<evidence type="ECO:0000256" key="1">
    <source>
        <dbReference type="ARBA" id="ARBA00001964"/>
    </source>
</evidence>
<dbReference type="PANTHER" id="PTHR43380">
    <property type="entry name" value="2-OXOISOVALERATE DEHYDROGENASE SUBUNIT ALPHA, MITOCHONDRIAL"/>
    <property type="match status" value="1"/>
</dbReference>
<dbReference type="InterPro" id="IPR001017">
    <property type="entry name" value="DH_E1"/>
</dbReference>
<dbReference type="STRING" id="1160509.A0A3N4IJC9"/>
<evidence type="ECO:0000256" key="4">
    <source>
        <dbReference type="ARBA" id="ARBA00022723"/>
    </source>
</evidence>
<keyword evidence="5" id="KW-0809">Transit peptide</keyword>
<name>A0A3N4IJC9_ASCIM</name>
<evidence type="ECO:0000256" key="9">
    <source>
        <dbReference type="RuleBase" id="RU365014"/>
    </source>
</evidence>
<gene>
    <name evidence="11" type="ORF">BJ508DRAFT_411433</name>
</gene>
<keyword evidence="12" id="KW-1185">Reference proteome</keyword>
<dbReference type="FunFam" id="3.40.50.970:FF:000015">
    <property type="entry name" value="2-oxoisovalerate dehydrogenase subunit alpha"/>
    <property type="match status" value="1"/>
</dbReference>
<dbReference type="GO" id="GO:0009083">
    <property type="term" value="P:branched-chain amino acid catabolic process"/>
    <property type="evidence" value="ECO:0007669"/>
    <property type="project" value="TreeGrafter"/>
</dbReference>
<evidence type="ECO:0000256" key="7">
    <source>
        <dbReference type="ARBA" id="ARBA00023002"/>
    </source>
</evidence>
<accession>A0A3N4IJC9</accession>
<dbReference type="EC" id="1.2.4.4" evidence="9"/>
<dbReference type="GO" id="GO:0003863">
    <property type="term" value="F:branched-chain 2-oxo acid dehydrogenase activity"/>
    <property type="evidence" value="ECO:0007669"/>
    <property type="project" value="UniProtKB-EC"/>
</dbReference>
<keyword evidence="4" id="KW-0479">Metal-binding</keyword>
<dbReference type="AlphaFoldDB" id="A0A3N4IJC9"/>
<evidence type="ECO:0000256" key="3">
    <source>
        <dbReference type="ARBA" id="ARBA00008646"/>
    </source>
</evidence>
<comment type="cofactor">
    <cofactor evidence="1 9">
        <name>thiamine diphosphate</name>
        <dbReference type="ChEBI" id="CHEBI:58937"/>
    </cofactor>
</comment>
<dbReference type="EMBL" id="ML119650">
    <property type="protein sequence ID" value="RPA86252.1"/>
    <property type="molecule type" value="Genomic_DNA"/>
</dbReference>
<evidence type="ECO:0000256" key="2">
    <source>
        <dbReference type="ARBA" id="ARBA00004305"/>
    </source>
</evidence>
<dbReference type="Proteomes" id="UP000275078">
    <property type="component" value="Unassembled WGS sequence"/>
</dbReference>
<comment type="function">
    <text evidence="9">The branched-chain alpha-keto dehydrogenase complex catalyzes the overall conversion of alpha-keto acids to acyl-CoA and CO(2). It contains multiple copies of three enzymatic components: branched-chain alpha-keto acid decarboxylase (E1), lipoamide acyltransferase (E2) and lipoamide dehydrogenase (E3).</text>
</comment>
<organism evidence="11 12">
    <name type="scientific">Ascobolus immersus RN42</name>
    <dbReference type="NCBI Taxonomy" id="1160509"/>
    <lineage>
        <taxon>Eukaryota</taxon>
        <taxon>Fungi</taxon>
        <taxon>Dikarya</taxon>
        <taxon>Ascomycota</taxon>
        <taxon>Pezizomycotina</taxon>
        <taxon>Pezizomycetes</taxon>
        <taxon>Pezizales</taxon>
        <taxon>Ascobolaceae</taxon>
        <taxon>Ascobolus</taxon>
    </lineage>
</organism>
<sequence>MSTIRHTTRLLRGSRLRPSSFRFTQTRPLTTTPKVDLEAPTAPIRQPPNANSVHFPGALNSQFTSTMSFHAPNATPSLPTYRIMDTNGEIIDTSHTPTMDAEGMLKMYTAMVKTSIMDMIMYDSQRQGRISFYMVSSGEEGVAVGSAAALNPEDVIFSQYREQGALMYRGFRLDEFMNQMFGNRLDYGKGRNMPIHYMSERLNVHSISSPLATQIPHAVGAAYGLKREGEGRVVVCYFGEGAASEGDFHAGLNIAATRSCPVVFICRNNGYAISTPSLEQYKGDGIASRGIGYGIETIRVDGNDIWAVHEVTKRAREIASKEQRPVLIEAMTYRISHHSTSDDSFAYRPREEVESWKRRDDPITRFRKYLENKGLWDSSKEEDLRKTVKKEVMNAFMAAEKERKPRVREMFGDTFKEETPVLKKQREELKRVVAEYPNEYDLDAFEDGKDGL</sequence>
<evidence type="ECO:0000313" key="11">
    <source>
        <dbReference type="EMBL" id="RPA86252.1"/>
    </source>
</evidence>
<evidence type="ECO:0000259" key="10">
    <source>
        <dbReference type="Pfam" id="PF00676"/>
    </source>
</evidence>
<proteinExistence type="inferred from homology"/>
<keyword evidence="9" id="KW-0786">Thiamine pyrophosphate</keyword>
<dbReference type="Pfam" id="PF00676">
    <property type="entry name" value="E1_dh"/>
    <property type="match status" value="1"/>
</dbReference>
<keyword evidence="8" id="KW-0496">Mitochondrion</keyword>
<dbReference type="PANTHER" id="PTHR43380:SF1">
    <property type="entry name" value="2-OXOISOVALERATE DEHYDROGENASE SUBUNIT ALPHA, MITOCHONDRIAL"/>
    <property type="match status" value="1"/>
</dbReference>
<evidence type="ECO:0000256" key="8">
    <source>
        <dbReference type="ARBA" id="ARBA00023128"/>
    </source>
</evidence>
<dbReference type="CDD" id="cd02000">
    <property type="entry name" value="TPP_E1_PDC_ADC_BCADC"/>
    <property type="match status" value="1"/>
</dbReference>
<reference evidence="11 12" key="1">
    <citation type="journal article" date="2018" name="Nat. Ecol. Evol.">
        <title>Pezizomycetes genomes reveal the molecular basis of ectomycorrhizal truffle lifestyle.</title>
        <authorList>
            <person name="Murat C."/>
            <person name="Payen T."/>
            <person name="Noel B."/>
            <person name="Kuo A."/>
            <person name="Morin E."/>
            <person name="Chen J."/>
            <person name="Kohler A."/>
            <person name="Krizsan K."/>
            <person name="Balestrini R."/>
            <person name="Da Silva C."/>
            <person name="Montanini B."/>
            <person name="Hainaut M."/>
            <person name="Levati E."/>
            <person name="Barry K.W."/>
            <person name="Belfiori B."/>
            <person name="Cichocki N."/>
            <person name="Clum A."/>
            <person name="Dockter R.B."/>
            <person name="Fauchery L."/>
            <person name="Guy J."/>
            <person name="Iotti M."/>
            <person name="Le Tacon F."/>
            <person name="Lindquist E.A."/>
            <person name="Lipzen A."/>
            <person name="Malagnac F."/>
            <person name="Mello A."/>
            <person name="Molinier V."/>
            <person name="Miyauchi S."/>
            <person name="Poulain J."/>
            <person name="Riccioni C."/>
            <person name="Rubini A."/>
            <person name="Sitrit Y."/>
            <person name="Splivallo R."/>
            <person name="Traeger S."/>
            <person name="Wang M."/>
            <person name="Zifcakova L."/>
            <person name="Wipf D."/>
            <person name="Zambonelli A."/>
            <person name="Paolocci F."/>
            <person name="Nowrousian M."/>
            <person name="Ottonello S."/>
            <person name="Baldrian P."/>
            <person name="Spatafora J.W."/>
            <person name="Henrissat B."/>
            <person name="Nagy L.G."/>
            <person name="Aury J.M."/>
            <person name="Wincker P."/>
            <person name="Grigoriev I.V."/>
            <person name="Bonfante P."/>
            <person name="Martin F.M."/>
        </authorList>
    </citation>
    <scope>NUCLEOTIDE SEQUENCE [LARGE SCALE GENOMIC DNA]</scope>
    <source>
        <strain evidence="11 12">RN42</strain>
    </source>
</reference>
<dbReference type="GO" id="GO:0005759">
    <property type="term" value="C:mitochondrial matrix"/>
    <property type="evidence" value="ECO:0007669"/>
    <property type="project" value="UniProtKB-SubCell"/>
</dbReference>
<protein>
    <recommendedName>
        <fullName evidence="9">2-oxoisovalerate dehydrogenase subunit alpha</fullName>
        <ecNumber evidence="9">1.2.4.4</ecNumber>
    </recommendedName>
    <alternativeName>
        <fullName evidence="9">Branched-chain alpha-keto acid dehydrogenase E1 component alpha chain</fullName>
    </alternativeName>
</protein>
<evidence type="ECO:0000313" key="12">
    <source>
        <dbReference type="Proteomes" id="UP000275078"/>
    </source>
</evidence>
<evidence type="ECO:0000256" key="5">
    <source>
        <dbReference type="ARBA" id="ARBA00022946"/>
    </source>
</evidence>
<comment type="catalytic activity">
    <reaction evidence="9">
        <text>N(6)-[(R)-lipoyl]-L-lysyl-[protein] + 3-methyl-2-oxobutanoate + H(+) = N(6)-[(R)-S(8)-2-methylpropanoyldihydrolipoyl]-L-lysyl-[protein] + CO2</text>
        <dbReference type="Rhea" id="RHEA:13457"/>
        <dbReference type="Rhea" id="RHEA-COMP:10474"/>
        <dbReference type="Rhea" id="RHEA-COMP:10497"/>
        <dbReference type="ChEBI" id="CHEBI:11851"/>
        <dbReference type="ChEBI" id="CHEBI:15378"/>
        <dbReference type="ChEBI" id="CHEBI:16526"/>
        <dbReference type="ChEBI" id="CHEBI:83099"/>
        <dbReference type="ChEBI" id="CHEBI:83142"/>
        <dbReference type="EC" id="1.2.4.4"/>
    </reaction>
</comment>
<dbReference type="Gene3D" id="3.40.50.970">
    <property type="match status" value="1"/>
</dbReference>
<evidence type="ECO:0000256" key="6">
    <source>
        <dbReference type="ARBA" id="ARBA00022958"/>
    </source>
</evidence>
<dbReference type="InterPro" id="IPR029061">
    <property type="entry name" value="THDP-binding"/>
</dbReference>
<feature type="domain" description="Dehydrogenase E1 component" evidence="10">
    <location>
        <begin position="109"/>
        <end position="406"/>
    </location>
</feature>
<dbReference type="OrthoDB" id="3845at2759"/>
<keyword evidence="7 9" id="KW-0560">Oxidoreductase</keyword>
<dbReference type="GO" id="GO:0046872">
    <property type="term" value="F:metal ion binding"/>
    <property type="evidence" value="ECO:0007669"/>
    <property type="project" value="UniProtKB-KW"/>
</dbReference>
<dbReference type="InterPro" id="IPR050771">
    <property type="entry name" value="Alpha-ketoacid_DH_E1_comp"/>
</dbReference>
<keyword evidence="6" id="KW-0630">Potassium</keyword>